<evidence type="ECO:0000313" key="13">
    <source>
        <dbReference type="Proteomes" id="UP000183413"/>
    </source>
</evidence>
<dbReference type="Proteomes" id="UP000183413">
    <property type="component" value="Unassembled WGS sequence"/>
</dbReference>
<proteinExistence type="predicted"/>
<dbReference type="EC" id="2.7.13.3" evidence="2"/>
<evidence type="ECO:0000256" key="10">
    <source>
        <dbReference type="SAM" id="Phobius"/>
    </source>
</evidence>
<dbReference type="InterPro" id="IPR011712">
    <property type="entry name" value="Sig_transdc_His_kin_sub3_dim/P"/>
</dbReference>
<name>A0A1I5PAZ7_9ACTN</name>
<evidence type="ECO:0000256" key="9">
    <source>
        <dbReference type="SAM" id="Coils"/>
    </source>
</evidence>
<dbReference type="GO" id="GO:0016020">
    <property type="term" value="C:membrane"/>
    <property type="evidence" value="ECO:0007669"/>
    <property type="project" value="InterPro"/>
</dbReference>
<keyword evidence="9" id="KW-0175">Coiled coil</keyword>
<dbReference type="InterPro" id="IPR036890">
    <property type="entry name" value="HATPase_C_sf"/>
</dbReference>
<feature type="transmembrane region" description="Helical" evidence="10">
    <location>
        <begin position="57"/>
        <end position="85"/>
    </location>
</feature>
<keyword evidence="13" id="KW-1185">Reference proteome</keyword>
<keyword evidence="4" id="KW-0808">Transferase</keyword>
<keyword evidence="6 12" id="KW-0418">Kinase</keyword>
<dbReference type="SUPFAM" id="SSF55874">
    <property type="entry name" value="ATPase domain of HSP90 chaperone/DNA topoisomerase II/histidine kinase"/>
    <property type="match status" value="1"/>
</dbReference>
<comment type="catalytic activity">
    <reaction evidence="1">
        <text>ATP + protein L-histidine = ADP + protein N-phospho-L-histidine.</text>
        <dbReference type="EC" id="2.7.13.3"/>
    </reaction>
</comment>
<organism evidence="12 13">
    <name type="scientific">Actinomadura madurae</name>
    <dbReference type="NCBI Taxonomy" id="1993"/>
    <lineage>
        <taxon>Bacteria</taxon>
        <taxon>Bacillati</taxon>
        <taxon>Actinomycetota</taxon>
        <taxon>Actinomycetes</taxon>
        <taxon>Streptosporangiales</taxon>
        <taxon>Thermomonosporaceae</taxon>
        <taxon>Actinomadura</taxon>
    </lineage>
</organism>
<dbReference type="EMBL" id="FOVH01000013">
    <property type="protein sequence ID" value="SFP30656.1"/>
    <property type="molecule type" value="Genomic_DNA"/>
</dbReference>
<gene>
    <name evidence="12" type="ORF">SAMN04489713_11349</name>
</gene>
<evidence type="ECO:0000256" key="7">
    <source>
        <dbReference type="ARBA" id="ARBA00022840"/>
    </source>
</evidence>
<dbReference type="STRING" id="1993.SAMN04489713_11349"/>
<keyword evidence="10" id="KW-0812">Transmembrane</keyword>
<evidence type="ECO:0000259" key="11">
    <source>
        <dbReference type="Pfam" id="PF07730"/>
    </source>
</evidence>
<keyword evidence="10" id="KW-1133">Transmembrane helix</keyword>
<dbReference type="AlphaFoldDB" id="A0A1I5PAZ7"/>
<reference evidence="12 13" key="1">
    <citation type="submission" date="2016-10" db="EMBL/GenBank/DDBJ databases">
        <authorList>
            <person name="de Groot N.N."/>
        </authorList>
    </citation>
    <scope>NUCLEOTIDE SEQUENCE [LARGE SCALE GENOMIC DNA]</scope>
    <source>
        <strain evidence="12 13">DSM 43067</strain>
    </source>
</reference>
<dbReference type="CDD" id="cd16917">
    <property type="entry name" value="HATPase_UhpB-NarQ-NarX-like"/>
    <property type="match status" value="1"/>
</dbReference>
<dbReference type="InParanoid" id="A0A1I5PAZ7"/>
<keyword evidence="3" id="KW-0597">Phosphoprotein</keyword>
<dbReference type="PANTHER" id="PTHR24421">
    <property type="entry name" value="NITRATE/NITRITE SENSOR PROTEIN NARX-RELATED"/>
    <property type="match status" value="1"/>
</dbReference>
<feature type="coiled-coil region" evidence="9">
    <location>
        <begin position="154"/>
        <end position="181"/>
    </location>
</feature>
<accession>A0A1I5PAZ7</accession>
<dbReference type="PANTHER" id="PTHR24421:SF10">
    <property type="entry name" value="NITRATE_NITRITE SENSOR PROTEIN NARQ"/>
    <property type="match status" value="1"/>
</dbReference>
<keyword evidence="5" id="KW-0547">Nucleotide-binding</keyword>
<feature type="transmembrane region" description="Helical" evidence="10">
    <location>
        <begin position="97"/>
        <end position="115"/>
    </location>
</feature>
<protein>
    <recommendedName>
        <fullName evidence="2">histidine kinase</fullName>
        <ecNumber evidence="2">2.7.13.3</ecNumber>
    </recommendedName>
</protein>
<feature type="transmembrane region" description="Helical" evidence="10">
    <location>
        <begin position="421"/>
        <end position="443"/>
    </location>
</feature>
<dbReference type="GO" id="GO:0000155">
    <property type="term" value="F:phosphorelay sensor kinase activity"/>
    <property type="evidence" value="ECO:0007669"/>
    <property type="project" value="InterPro"/>
</dbReference>
<feature type="transmembrane region" description="Helical" evidence="10">
    <location>
        <begin position="127"/>
        <end position="149"/>
    </location>
</feature>
<dbReference type="GO" id="GO:0005524">
    <property type="term" value="F:ATP binding"/>
    <property type="evidence" value="ECO:0007669"/>
    <property type="project" value="UniProtKB-KW"/>
</dbReference>
<dbReference type="Gene3D" id="3.30.565.10">
    <property type="entry name" value="Histidine kinase-like ATPase, C-terminal domain"/>
    <property type="match status" value="1"/>
</dbReference>
<evidence type="ECO:0000256" key="1">
    <source>
        <dbReference type="ARBA" id="ARBA00000085"/>
    </source>
</evidence>
<evidence type="ECO:0000256" key="3">
    <source>
        <dbReference type="ARBA" id="ARBA00022553"/>
    </source>
</evidence>
<dbReference type="GO" id="GO:0046983">
    <property type="term" value="F:protein dimerization activity"/>
    <property type="evidence" value="ECO:0007669"/>
    <property type="project" value="InterPro"/>
</dbReference>
<dbReference type="eggNOG" id="COG4585">
    <property type="taxonomic scope" value="Bacteria"/>
</dbReference>
<dbReference type="Pfam" id="PF07730">
    <property type="entry name" value="HisKA_3"/>
    <property type="match status" value="1"/>
</dbReference>
<evidence type="ECO:0000256" key="2">
    <source>
        <dbReference type="ARBA" id="ARBA00012438"/>
    </source>
</evidence>
<evidence type="ECO:0000313" key="12">
    <source>
        <dbReference type="EMBL" id="SFP30656.1"/>
    </source>
</evidence>
<evidence type="ECO:0000256" key="4">
    <source>
        <dbReference type="ARBA" id="ARBA00022679"/>
    </source>
</evidence>
<keyword evidence="7" id="KW-0067">ATP-binding</keyword>
<evidence type="ECO:0000256" key="6">
    <source>
        <dbReference type="ARBA" id="ARBA00022777"/>
    </source>
</evidence>
<feature type="domain" description="Signal transduction histidine kinase subgroup 3 dimerisation and phosphoacceptor" evidence="11">
    <location>
        <begin position="180"/>
        <end position="245"/>
    </location>
</feature>
<keyword evidence="8" id="KW-0902">Two-component regulatory system</keyword>
<keyword evidence="10" id="KW-0472">Membrane</keyword>
<dbReference type="Gene3D" id="1.20.5.1930">
    <property type="match status" value="1"/>
</dbReference>
<dbReference type="InterPro" id="IPR050482">
    <property type="entry name" value="Sensor_HK_TwoCompSys"/>
</dbReference>
<evidence type="ECO:0000256" key="5">
    <source>
        <dbReference type="ARBA" id="ARBA00022741"/>
    </source>
</evidence>
<sequence length="444" mass="46710">MRSAPRHVVAGELAMSLTALALGFLPLWASPPSPGLVAATAASACWAALLVPARRRWPAATLVATAPVLGGTNVGAIAVLPVIAYSTARRIRPARRLWTMVLVTAGAGLPLSVASEMSSSVGLGEALAGHVLSAAFLLPLPAWSGSLMGQRRPLVRLLRERNEYLERAQALSGEKARMKERARIATEMHDMLGHRLTLISIHTGALEITMAEKAPEVSDQAVVLRTTAATAMAELREILGVLRDPMEGATETAGEHKGTRTDIADLVTESRRAGIDVDLAWAGEDLGDADPRTRQAVHRVVREGLTNVHKHAPATRTRVEVANDAGRVRVRVINGPVRGTPQRGPGTRQGLVGLDERIALLHGALTAGPTPEGGFVVAADLPLRPPVPMPGDPAMLRDVPEPPKPLDGEVLTMPRALGAGCLGLLVLVPVVLGTAALIVARALE</sequence>
<evidence type="ECO:0000256" key="8">
    <source>
        <dbReference type="ARBA" id="ARBA00023012"/>
    </source>
</evidence>